<dbReference type="GO" id="GO:0015074">
    <property type="term" value="P:DNA integration"/>
    <property type="evidence" value="ECO:0007669"/>
    <property type="project" value="UniProtKB-KW"/>
</dbReference>
<sequence>MVCSGVALPAVSQVLRHRRLMTTASTQRSTGRDCACSPVRGPGAQHERIRHALTEYLSLRRSLGYKLRRQEKLLHQFIDFLASTGAPTITAQHALTWACQPTNGSNNWWSYRLSAVRGFTNYLHAIDHAVEVPPSDLLPWRPHRASPYLYSDEEIVALIKAADTLSSPLRVTTYQTLIGLLAVTGMRIGEAIKLNRQDLDARSGTLIIRDAKFNKTRELPLDPTTATALKRYLARRNREPYAGRTAALFISPTGSRLLYCNIHWAFHRLVRQAGIVPRTSHCRPRIHDLRHAFAVRTLLDAYRDGSDTQQRLTLLSTYLGHVNPATSYWYLSAAPELLIKAAERLERPPGEQA</sequence>
<dbReference type="InterPro" id="IPR011010">
    <property type="entry name" value="DNA_brk_join_enz"/>
</dbReference>
<accession>A0A158DTZ9</accession>
<dbReference type="PANTHER" id="PTHR30349:SF41">
    <property type="entry name" value="INTEGRASE_RECOMBINASE PROTEIN MJ0367-RELATED"/>
    <property type="match status" value="1"/>
</dbReference>
<dbReference type="Proteomes" id="UP000054870">
    <property type="component" value="Unassembled WGS sequence"/>
</dbReference>
<comment type="similarity">
    <text evidence="1">Belongs to the 'phage' integrase family.</text>
</comment>
<organism evidence="6 7">
    <name type="scientific">Caballeronia catudaia</name>
    <dbReference type="NCBI Taxonomy" id="1777136"/>
    <lineage>
        <taxon>Bacteria</taxon>
        <taxon>Pseudomonadati</taxon>
        <taxon>Pseudomonadota</taxon>
        <taxon>Betaproteobacteria</taxon>
        <taxon>Burkholderiales</taxon>
        <taxon>Burkholderiaceae</taxon>
        <taxon>Caballeronia</taxon>
    </lineage>
</organism>
<dbReference type="SUPFAM" id="SSF56349">
    <property type="entry name" value="DNA breaking-rejoining enzymes"/>
    <property type="match status" value="1"/>
</dbReference>
<dbReference type="InterPro" id="IPR013762">
    <property type="entry name" value="Integrase-like_cat_sf"/>
</dbReference>
<dbReference type="InterPro" id="IPR002104">
    <property type="entry name" value="Integrase_catalytic"/>
</dbReference>
<evidence type="ECO:0000256" key="2">
    <source>
        <dbReference type="ARBA" id="ARBA00022908"/>
    </source>
</evidence>
<evidence type="ECO:0000256" key="4">
    <source>
        <dbReference type="ARBA" id="ARBA00023172"/>
    </source>
</evidence>
<evidence type="ECO:0000259" key="5">
    <source>
        <dbReference type="PROSITE" id="PS51898"/>
    </source>
</evidence>
<dbReference type="EMBL" id="FCOF02000118">
    <property type="protein sequence ID" value="SAK98092.1"/>
    <property type="molecule type" value="Genomic_DNA"/>
</dbReference>
<protein>
    <submittedName>
        <fullName evidence="6">Integrase family protein</fullName>
    </submittedName>
</protein>
<keyword evidence="4" id="KW-0233">DNA recombination</keyword>
<dbReference type="PROSITE" id="PS51898">
    <property type="entry name" value="TYR_RECOMBINASE"/>
    <property type="match status" value="1"/>
</dbReference>
<evidence type="ECO:0000313" key="7">
    <source>
        <dbReference type="Proteomes" id="UP000054870"/>
    </source>
</evidence>
<dbReference type="AlphaFoldDB" id="A0A158DTZ9"/>
<dbReference type="InterPro" id="IPR050090">
    <property type="entry name" value="Tyrosine_recombinase_XerCD"/>
</dbReference>
<evidence type="ECO:0000313" key="6">
    <source>
        <dbReference type="EMBL" id="SAK98092.1"/>
    </source>
</evidence>
<gene>
    <name evidence="6" type="ORF">AWB75_07171</name>
</gene>
<name>A0A158DTZ9_9BURK</name>
<keyword evidence="7" id="KW-1185">Reference proteome</keyword>
<dbReference type="Gene3D" id="1.10.443.10">
    <property type="entry name" value="Intergrase catalytic core"/>
    <property type="match status" value="1"/>
</dbReference>
<evidence type="ECO:0000256" key="1">
    <source>
        <dbReference type="ARBA" id="ARBA00008857"/>
    </source>
</evidence>
<feature type="domain" description="Tyr recombinase" evidence="5">
    <location>
        <begin position="144"/>
        <end position="343"/>
    </location>
</feature>
<dbReference type="GO" id="GO:0006310">
    <property type="term" value="P:DNA recombination"/>
    <property type="evidence" value="ECO:0007669"/>
    <property type="project" value="UniProtKB-KW"/>
</dbReference>
<keyword evidence="3" id="KW-0238">DNA-binding</keyword>
<dbReference type="PANTHER" id="PTHR30349">
    <property type="entry name" value="PHAGE INTEGRASE-RELATED"/>
    <property type="match status" value="1"/>
</dbReference>
<dbReference type="GO" id="GO:0003677">
    <property type="term" value="F:DNA binding"/>
    <property type="evidence" value="ECO:0007669"/>
    <property type="project" value="UniProtKB-KW"/>
</dbReference>
<dbReference type="Pfam" id="PF00589">
    <property type="entry name" value="Phage_integrase"/>
    <property type="match status" value="1"/>
</dbReference>
<reference evidence="6" key="1">
    <citation type="submission" date="2016-01" db="EMBL/GenBank/DDBJ databases">
        <authorList>
            <person name="Peeters C."/>
        </authorList>
    </citation>
    <scope>NUCLEOTIDE SEQUENCE [LARGE SCALE GENOMIC DNA]</scope>
    <source>
        <strain evidence="6">LMG 29318</strain>
    </source>
</reference>
<proteinExistence type="inferred from homology"/>
<comment type="caution">
    <text evidence="6">The sequence shown here is derived from an EMBL/GenBank/DDBJ whole genome shotgun (WGS) entry which is preliminary data.</text>
</comment>
<keyword evidence="2" id="KW-0229">DNA integration</keyword>
<evidence type="ECO:0000256" key="3">
    <source>
        <dbReference type="ARBA" id="ARBA00023125"/>
    </source>
</evidence>